<protein>
    <recommendedName>
        <fullName evidence="3">DUF4371 domain-containing protein</fullName>
    </recommendedName>
</protein>
<dbReference type="EMBL" id="JAFCIX010000321">
    <property type="protein sequence ID" value="KAH6595022.1"/>
    <property type="molecule type" value="Genomic_DNA"/>
</dbReference>
<dbReference type="PANTHER" id="PTHR37067:SF3">
    <property type="entry name" value="PX DOMAIN-CONTAINING PROTEIN"/>
    <property type="match status" value="1"/>
</dbReference>
<accession>A0ABQ8FB84</accession>
<sequence length="718" mass="80328">MAPPAKRGKAAAPRDTSFNHQHTLTYGLKVVSKDAKTGKVDLVACRLCIAFGIEEKVGAKRQKTVCKKTFGPQFRPENYRSHLTTQHPKAWAAYQLKCDADKAVFFDVAVPFVNTIISHMDLERDHITYRLDKLIVEVIIGQMLWDPEDIDGLTFDNAMRIFTLDESSGDYMVTIKTPMAYNLAVKHVGIGISMKQTALALQATKEEANVAKLGAMNQSKIATFVRVQCAANFQIIANVLRRVWAFALALDASTCQGTSYVDVRVRFVWQRQLYNLHVVSVPFFGSHTGKAQFEMICKLFDVLSPNWKQQLIGASSDGAPNMTGAVSGVITRLEQAALGGFYRVWCLLHQLDLPLHAAYQNLDDGKWLATLVAMISHLRRQLTLVAEMGSVCPKTSTTRWHAMCSSTFWLTDHRHEVMDHYGAMPAGHPRRTTEPENAAFWILCSVTSTITSTIHSAVMRMQSHRLTLGQQQAIVEQLTVNLMLAIGVDKHFDESHVVDEDQNVFVRDDFSVEYADIATFVEDLGHFEMTELAKLDAAARKRLLDNVAFLVTEIVLGFIQCCALRDSRNASSETPAPPTHPSDLVKLKGRDIAMLVDLHKDRLDASWTPSEIDKIGLQFRALCTSYHNDDAIKAAIDAHDQASAFDAAWAVTALDGRFDYLARFIGGLTTPFPNTAPVESDFSILKFRKDTFKKSLTDFSLEAFLQCKQYDNLRRLKQ</sequence>
<evidence type="ECO:0000313" key="2">
    <source>
        <dbReference type="Proteomes" id="UP001648503"/>
    </source>
</evidence>
<organism evidence="1 2">
    <name type="scientific">Batrachochytrium salamandrivorans</name>
    <dbReference type="NCBI Taxonomy" id="1357716"/>
    <lineage>
        <taxon>Eukaryota</taxon>
        <taxon>Fungi</taxon>
        <taxon>Fungi incertae sedis</taxon>
        <taxon>Chytridiomycota</taxon>
        <taxon>Chytridiomycota incertae sedis</taxon>
        <taxon>Chytridiomycetes</taxon>
        <taxon>Rhizophydiales</taxon>
        <taxon>Rhizophydiales incertae sedis</taxon>
        <taxon>Batrachochytrium</taxon>
    </lineage>
</organism>
<evidence type="ECO:0000313" key="1">
    <source>
        <dbReference type="EMBL" id="KAH6595022.1"/>
    </source>
</evidence>
<dbReference type="Proteomes" id="UP001648503">
    <property type="component" value="Unassembled WGS sequence"/>
</dbReference>
<name>A0ABQ8FB84_9FUNG</name>
<gene>
    <name evidence="1" type="ORF">BASA50_006166</name>
</gene>
<dbReference type="PANTHER" id="PTHR37067">
    <property type="entry name" value="PX DOMAIN-CONTAINING PROTEIN"/>
    <property type="match status" value="1"/>
</dbReference>
<proteinExistence type="predicted"/>
<keyword evidence="2" id="KW-1185">Reference proteome</keyword>
<reference evidence="1 2" key="1">
    <citation type="submission" date="2021-02" db="EMBL/GenBank/DDBJ databases">
        <title>Variation within the Batrachochytrium salamandrivorans European outbreak.</title>
        <authorList>
            <person name="Kelly M."/>
            <person name="Pasmans F."/>
            <person name="Shea T.P."/>
            <person name="Munoz J.F."/>
            <person name="Carranza S."/>
            <person name="Cuomo C.A."/>
            <person name="Martel A."/>
        </authorList>
    </citation>
    <scope>NUCLEOTIDE SEQUENCE [LARGE SCALE GENOMIC DNA]</scope>
    <source>
        <strain evidence="1 2">AMFP18/2</strain>
    </source>
</reference>
<evidence type="ECO:0008006" key="3">
    <source>
        <dbReference type="Google" id="ProtNLM"/>
    </source>
</evidence>
<comment type="caution">
    <text evidence="1">The sequence shown here is derived from an EMBL/GenBank/DDBJ whole genome shotgun (WGS) entry which is preliminary data.</text>
</comment>